<protein>
    <submittedName>
        <fullName evidence="1">Uncharacterized protein</fullName>
    </submittedName>
</protein>
<sequence length="69" mass="7491">MAGLKQLGKAVGSLANKIADLFGYLAKHSSALAGIVNNLGTITGLIAKVHGQLFRWHTEDYRYNVWSCT</sequence>
<dbReference type="Proteomes" id="UP000236990">
    <property type="component" value="Unassembled WGS sequence"/>
</dbReference>
<organism evidence="1 2">
    <name type="scientific">Lactiplantibacillus plantarum subsp. plantarum</name>
    <dbReference type="NCBI Taxonomy" id="337330"/>
    <lineage>
        <taxon>Bacteria</taxon>
        <taxon>Bacillati</taxon>
        <taxon>Bacillota</taxon>
        <taxon>Bacilli</taxon>
        <taxon>Lactobacillales</taxon>
        <taxon>Lactobacillaceae</taxon>
        <taxon>Lactiplantibacillus</taxon>
    </lineage>
</organism>
<reference evidence="1 2" key="1">
    <citation type="submission" date="2017-06" db="EMBL/GenBank/DDBJ databases">
        <title>Genome sequence of Lactobacillus plantarum subsp. plantarum strain SRCM101258.</title>
        <authorList>
            <person name="Cho S.H."/>
        </authorList>
    </citation>
    <scope>NUCLEOTIDE SEQUENCE [LARGE SCALE GENOMIC DNA]</scope>
    <source>
        <strain evidence="1 2">SRCM101258</strain>
    </source>
</reference>
<evidence type="ECO:0000313" key="1">
    <source>
        <dbReference type="EMBL" id="POD88797.1"/>
    </source>
</evidence>
<proteinExistence type="predicted"/>
<dbReference type="EMBL" id="NKCZ01000060">
    <property type="protein sequence ID" value="POD88797.1"/>
    <property type="molecule type" value="Genomic_DNA"/>
</dbReference>
<accession>A0A2S3U906</accession>
<dbReference type="AlphaFoldDB" id="A0A2S3U906"/>
<gene>
    <name evidence="1" type="ORF">S101258_00456</name>
</gene>
<evidence type="ECO:0000313" key="2">
    <source>
        <dbReference type="Proteomes" id="UP000236990"/>
    </source>
</evidence>
<name>A0A2S3U906_LACPN</name>
<comment type="caution">
    <text evidence="1">The sequence shown here is derived from an EMBL/GenBank/DDBJ whole genome shotgun (WGS) entry which is preliminary data.</text>
</comment>